<keyword evidence="3" id="KW-0813">Transport</keyword>
<dbReference type="SMART" id="SM00320">
    <property type="entry name" value="WD40"/>
    <property type="match status" value="5"/>
</dbReference>
<dbReference type="SUPFAM" id="SSF50978">
    <property type="entry name" value="WD40 repeat-like"/>
    <property type="match status" value="1"/>
</dbReference>
<comment type="subcellular location">
    <subcellularLocation>
        <location evidence="1">Endoplasmic reticulum</location>
    </subcellularLocation>
</comment>
<feature type="compositionally biased region" description="Low complexity" evidence="10">
    <location>
        <begin position="1092"/>
        <end position="1124"/>
    </location>
</feature>
<dbReference type="InterPro" id="IPR036322">
    <property type="entry name" value="WD40_repeat_dom_sf"/>
</dbReference>
<evidence type="ECO:0000256" key="1">
    <source>
        <dbReference type="ARBA" id="ARBA00004240"/>
    </source>
</evidence>
<evidence type="ECO:0000256" key="7">
    <source>
        <dbReference type="ARBA" id="ARBA00022892"/>
    </source>
</evidence>
<dbReference type="InterPro" id="IPR040251">
    <property type="entry name" value="SEC31-like"/>
</dbReference>
<sequence length="1349" mass="134798">MARLLKEIRDTGATVAWSPCEHLSRVVAGGTKEGGGGGFEDYGGELTIYRFDTGDQSHAAQVLGRVKTTSRFTALAWGQATAACPDGLVAGGMADGSVLVWNARALMKGAGDKAVLARIKRHQGAVRAVQFNPHGASKHLLATAGADGQVCIVNLANTATPSVAVLSAAGKGGAELTSLAWNTAVVHILATSAADGVVTVWDLKQNKPWTQLRDPVRNPVSAIAWKPDDGLVLVTATDDDARPVVRVWNLRSSTTTPIAELSGHTRGVLDLSWCPTDPTLLLSCGKDNRTLLWDLMRFVPCAEIAPAPADPSAMGGMGLEASQAPASATTLAAKHASAAESLFGPSSGAGGMSGGMGSMGGMGGMGSMGSMGGMGGMGAAAAGGMGAVGSGRRYQVSWAPTKGATGLVLACSLDRRIHLYSVVAAPEGRAPAWLARPASAKWGFGGRLARVGGAGSRAATIESAPAGAEARALVSAAAELEAALALDDEGLRQWCEDRADEAEAASPSGEEAAAAKADAEQWRMLAAQFSEDPRSTTLRRLGHDASSVTSFAATLTGKGTTGRAAVSLPGDGPDDHEAGGAEQAKEEPGSAAAAEGAGSAADHFASSSPTALPTVTDAAATAAALFGGPAGGGSASDLFGSLSGPPAAPNGRAASAPSPSKAAPAASSSATKAGGQSPTAGSAGPGGAAPGSRAAGDAPAPRLSPSDIRDIVSSAAGARLGQAPSEPPAPCHAATAREREAARALLHQAILSGAFESAVRLLLWLGRPADALLLSTCGGGAEDGEGSLWDRTVEWYLRWRSQGASGKAPGAPGTKDDFFAATSAIIAVDLPRLVRETPLEDWRDALALACTYAQPHEMGDLCEGLGDRLFNEGGEELQPAATLCYVCALRAQKAVAAWAQAAAAVAERQGRAAALRGVVAKACVLRRAVQRSDGASEEDARAVAAAAAGQGSLGPLGPGAPPSVAAGMGSQPEAALLATYAESLAQAGELEAASRFADRILSPTPGLSGAQDVGALLRSRIATAMDVSAPASASQFGEASGASGAAGAYAADPPTHAQSAAAAAASIFPGAQHHTGAPNLDPVAQPVHPGHVATAQGQAPAAVAAAPAHQPAAPVAAPAVARPARGSRRGRGPAMPASIISSDGFKTSVGDASLSSQFGNTTSSSHMGGMSAPYAPAPAPAPMPVAGMPGSGFAAPAAPHGQPASSLFNPAAVSASPHYPTEAAAAAPAPPAAVIEPTAEQQGYMDSLRNVASMLEQAASGEVQKKQAREGARAADLLDEAIRGGKVSDSADRQIGELAAAVGKYDFGGALQAQAALVATDWSSLRDFLKTTKHFLTAAKRKMEDASRG</sequence>
<evidence type="ECO:0000256" key="10">
    <source>
        <dbReference type="SAM" id="MobiDB-lite"/>
    </source>
</evidence>
<dbReference type="GO" id="GO:0015031">
    <property type="term" value="P:protein transport"/>
    <property type="evidence" value="ECO:0007669"/>
    <property type="project" value="UniProtKB-KW"/>
</dbReference>
<dbReference type="InterPro" id="IPR015943">
    <property type="entry name" value="WD40/YVTN_repeat-like_dom_sf"/>
</dbReference>
<dbReference type="EMBL" id="VLTM01000030">
    <property type="protein sequence ID" value="KAA0162041.1"/>
    <property type="molecule type" value="Genomic_DNA"/>
</dbReference>
<feature type="compositionally biased region" description="Basic and acidic residues" evidence="10">
    <location>
        <begin position="573"/>
        <end position="588"/>
    </location>
</feature>
<dbReference type="InterPro" id="IPR001680">
    <property type="entry name" value="WD40_rpt"/>
</dbReference>
<evidence type="ECO:0000256" key="4">
    <source>
        <dbReference type="ARBA" id="ARBA00022574"/>
    </source>
</evidence>
<feature type="compositionally biased region" description="Low complexity" evidence="10">
    <location>
        <begin position="589"/>
        <end position="601"/>
    </location>
</feature>
<dbReference type="Gene3D" id="1.25.40.1030">
    <property type="match status" value="1"/>
</dbReference>
<evidence type="ECO:0000256" key="6">
    <source>
        <dbReference type="ARBA" id="ARBA00022824"/>
    </source>
</evidence>
<feature type="compositionally biased region" description="Low complexity" evidence="10">
    <location>
        <begin position="653"/>
        <end position="682"/>
    </location>
</feature>
<protein>
    <submittedName>
        <fullName evidence="11">Uncharacterized protein</fullName>
    </submittedName>
</protein>
<dbReference type="Proteomes" id="UP000325113">
    <property type="component" value="Unassembled WGS sequence"/>
</dbReference>
<dbReference type="PANTHER" id="PTHR13923">
    <property type="entry name" value="SEC31-RELATED PROTEIN"/>
    <property type="match status" value="1"/>
</dbReference>
<evidence type="ECO:0000256" key="8">
    <source>
        <dbReference type="ARBA" id="ARBA00022927"/>
    </source>
</evidence>
<feature type="region of interest" description="Disordered" evidence="10">
    <location>
        <begin position="499"/>
        <end position="519"/>
    </location>
</feature>
<feature type="region of interest" description="Disordered" evidence="10">
    <location>
        <begin position="559"/>
        <end position="610"/>
    </location>
</feature>
<dbReference type="InterPro" id="IPR019775">
    <property type="entry name" value="WD40_repeat_CS"/>
</dbReference>
<comment type="caution">
    <text evidence="11">The sequence shown here is derived from an EMBL/GenBank/DDBJ whole genome shotgun (WGS) entry which is preliminary data.</text>
</comment>
<reference evidence="11 12" key="1">
    <citation type="submission" date="2019-07" db="EMBL/GenBank/DDBJ databases">
        <title>Genomes of Cafeteria roenbergensis.</title>
        <authorList>
            <person name="Fischer M.G."/>
            <person name="Hackl T."/>
            <person name="Roman M."/>
        </authorList>
    </citation>
    <scope>NUCLEOTIDE SEQUENCE [LARGE SCALE GENOMIC DNA]</scope>
    <source>
        <strain evidence="11 12">Cflag</strain>
    </source>
</reference>
<dbReference type="PANTHER" id="PTHR13923:SF11">
    <property type="entry name" value="SECRETORY 31, ISOFORM D"/>
    <property type="match status" value="1"/>
</dbReference>
<feature type="compositionally biased region" description="Low complexity" evidence="10">
    <location>
        <begin position="690"/>
        <end position="701"/>
    </location>
</feature>
<keyword evidence="5" id="KW-0677">Repeat</keyword>
<proteinExistence type="inferred from homology"/>
<keyword evidence="8" id="KW-0653">Protein transport</keyword>
<accession>A0A5A8DDS6</accession>
<dbReference type="GO" id="GO:0070971">
    <property type="term" value="C:endoplasmic reticulum exit site"/>
    <property type="evidence" value="ECO:0007669"/>
    <property type="project" value="TreeGrafter"/>
</dbReference>
<evidence type="ECO:0000256" key="2">
    <source>
        <dbReference type="ARBA" id="ARBA00009358"/>
    </source>
</evidence>
<organism evidence="11 12">
    <name type="scientific">Cafeteria roenbergensis</name>
    <name type="common">Marine flagellate</name>
    <dbReference type="NCBI Taxonomy" id="33653"/>
    <lineage>
        <taxon>Eukaryota</taxon>
        <taxon>Sar</taxon>
        <taxon>Stramenopiles</taxon>
        <taxon>Bigyra</taxon>
        <taxon>Opalozoa</taxon>
        <taxon>Bicosoecida</taxon>
        <taxon>Cafeteriaceae</taxon>
        <taxon>Cafeteria</taxon>
    </lineage>
</organism>
<dbReference type="Gene3D" id="1.20.940.10">
    <property type="entry name" value="Functional domain of the splicing factor Prp18"/>
    <property type="match status" value="1"/>
</dbReference>
<dbReference type="PROSITE" id="PS50294">
    <property type="entry name" value="WD_REPEATS_REGION"/>
    <property type="match status" value="1"/>
</dbReference>
<feature type="repeat" description="WD" evidence="9">
    <location>
        <begin position="261"/>
        <end position="295"/>
    </location>
</feature>
<evidence type="ECO:0000313" key="11">
    <source>
        <dbReference type="EMBL" id="KAA0162041.1"/>
    </source>
</evidence>
<evidence type="ECO:0000313" key="12">
    <source>
        <dbReference type="Proteomes" id="UP000325113"/>
    </source>
</evidence>
<comment type="similarity">
    <text evidence="2">Belongs to the WD repeat SEC31 family.</text>
</comment>
<dbReference type="GO" id="GO:0007029">
    <property type="term" value="P:endoplasmic reticulum organization"/>
    <property type="evidence" value="ECO:0007669"/>
    <property type="project" value="TreeGrafter"/>
</dbReference>
<keyword evidence="7" id="KW-0931">ER-Golgi transport</keyword>
<keyword evidence="6" id="KW-0256">Endoplasmic reticulum</keyword>
<feature type="region of interest" description="Disordered" evidence="10">
    <location>
        <begin position="637"/>
        <end position="706"/>
    </location>
</feature>
<evidence type="ECO:0000256" key="3">
    <source>
        <dbReference type="ARBA" id="ARBA00022448"/>
    </source>
</evidence>
<feature type="compositionally biased region" description="Low complexity" evidence="10">
    <location>
        <begin position="504"/>
        <end position="516"/>
    </location>
</feature>
<gene>
    <name evidence="11" type="ORF">FNF31_03452</name>
</gene>
<dbReference type="Gene3D" id="2.130.10.10">
    <property type="entry name" value="YVTN repeat-like/Quinoprotein amine dehydrogenase"/>
    <property type="match status" value="1"/>
</dbReference>
<dbReference type="Pfam" id="PF00400">
    <property type="entry name" value="WD40"/>
    <property type="match status" value="2"/>
</dbReference>
<dbReference type="PROSITE" id="PS00678">
    <property type="entry name" value="WD_REPEATS_1"/>
    <property type="match status" value="2"/>
</dbReference>
<dbReference type="PROSITE" id="PS50082">
    <property type="entry name" value="WD_REPEATS_2"/>
    <property type="match status" value="1"/>
</dbReference>
<evidence type="ECO:0000256" key="9">
    <source>
        <dbReference type="PROSITE-ProRule" id="PRU00221"/>
    </source>
</evidence>
<evidence type="ECO:0000256" key="5">
    <source>
        <dbReference type="ARBA" id="ARBA00022737"/>
    </source>
</evidence>
<dbReference type="GO" id="GO:0090110">
    <property type="term" value="P:COPII-coated vesicle cargo loading"/>
    <property type="evidence" value="ECO:0007669"/>
    <property type="project" value="TreeGrafter"/>
</dbReference>
<keyword evidence="4 9" id="KW-0853">WD repeat</keyword>
<feature type="region of interest" description="Disordered" evidence="10">
    <location>
        <begin position="1072"/>
        <end position="1145"/>
    </location>
</feature>
<name>A0A5A8DDS6_CAFRO</name>
<dbReference type="GO" id="GO:0005198">
    <property type="term" value="F:structural molecule activity"/>
    <property type="evidence" value="ECO:0007669"/>
    <property type="project" value="TreeGrafter"/>
</dbReference>
<dbReference type="GO" id="GO:0030127">
    <property type="term" value="C:COPII vesicle coat"/>
    <property type="evidence" value="ECO:0007669"/>
    <property type="project" value="TreeGrafter"/>
</dbReference>